<comment type="pathway">
    <text evidence="5 18">Metabolic intermediate biosynthesis; chorismate biosynthesis; chorismate from D-erythrose 4-phosphate and phosphoenolpyruvate: step 2/7.</text>
</comment>
<keyword evidence="13 18" id="KW-0862">Zinc</keyword>
<dbReference type="Proteomes" id="UP000219329">
    <property type="component" value="Unassembled WGS sequence"/>
</dbReference>
<comment type="catalytic activity">
    <reaction evidence="1 18">
        <text>7-phospho-2-dehydro-3-deoxy-D-arabino-heptonate = 3-dehydroquinate + phosphate</text>
        <dbReference type="Rhea" id="RHEA:21968"/>
        <dbReference type="ChEBI" id="CHEBI:32364"/>
        <dbReference type="ChEBI" id="CHEBI:43474"/>
        <dbReference type="ChEBI" id="CHEBI:58394"/>
        <dbReference type="EC" id="4.2.3.4"/>
    </reaction>
</comment>
<feature type="binding site" evidence="18">
    <location>
        <begin position="127"/>
        <end position="128"/>
    </location>
    <ligand>
        <name>NAD(+)</name>
        <dbReference type="ChEBI" id="CHEBI:57540"/>
    </ligand>
</feature>
<accession>A0A2A5WAS7</accession>
<organism evidence="21 22">
    <name type="scientific">OM182 bacterium MED-G28</name>
    <dbReference type="NCBI Taxonomy" id="1986256"/>
    <lineage>
        <taxon>Bacteria</taxon>
        <taxon>Pseudomonadati</taxon>
        <taxon>Pseudomonadota</taxon>
        <taxon>Gammaproteobacteria</taxon>
        <taxon>OMG group</taxon>
        <taxon>OM182 clade</taxon>
    </lineage>
</organism>
<evidence type="ECO:0000259" key="19">
    <source>
        <dbReference type="Pfam" id="PF01761"/>
    </source>
</evidence>
<dbReference type="GO" id="GO:0009423">
    <property type="term" value="P:chorismate biosynthetic process"/>
    <property type="evidence" value="ECO:0007669"/>
    <property type="project" value="UniProtKB-UniRule"/>
</dbReference>
<dbReference type="EC" id="4.2.3.4" evidence="7 18"/>
<dbReference type="GO" id="GO:0005737">
    <property type="term" value="C:cytoplasm"/>
    <property type="evidence" value="ECO:0007669"/>
    <property type="project" value="UniProtKB-SubCell"/>
</dbReference>
<dbReference type="HAMAP" id="MF_00110">
    <property type="entry name" value="DHQ_synthase"/>
    <property type="match status" value="1"/>
</dbReference>
<evidence type="ECO:0000256" key="12">
    <source>
        <dbReference type="ARBA" id="ARBA00022741"/>
    </source>
</evidence>
<evidence type="ECO:0000256" key="13">
    <source>
        <dbReference type="ARBA" id="ARBA00022833"/>
    </source>
</evidence>
<evidence type="ECO:0000256" key="9">
    <source>
        <dbReference type="ARBA" id="ARBA00022490"/>
    </source>
</evidence>
<keyword evidence="14 18" id="KW-0520">NAD</keyword>
<dbReference type="InterPro" id="IPR056179">
    <property type="entry name" value="DHQS_C"/>
</dbReference>
<keyword evidence="10 18" id="KW-0028">Amino-acid biosynthesis</keyword>
<keyword evidence="9 18" id="KW-0963">Cytoplasm</keyword>
<dbReference type="PANTHER" id="PTHR43622:SF7">
    <property type="entry name" value="3-DEHYDROQUINATE SYNTHASE, CHLOROPLASTIC"/>
    <property type="match status" value="1"/>
</dbReference>
<dbReference type="SUPFAM" id="SSF56796">
    <property type="entry name" value="Dehydroquinate synthase-like"/>
    <property type="match status" value="1"/>
</dbReference>
<dbReference type="FunFam" id="3.40.50.1970:FF:000001">
    <property type="entry name" value="3-dehydroquinate synthase"/>
    <property type="match status" value="1"/>
</dbReference>
<evidence type="ECO:0000256" key="4">
    <source>
        <dbReference type="ARBA" id="ARBA00004496"/>
    </source>
</evidence>
<dbReference type="UniPathway" id="UPA00053">
    <property type="reaction ID" value="UER00085"/>
</dbReference>
<evidence type="ECO:0000256" key="11">
    <source>
        <dbReference type="ARBA" id="ARBA00022723"/>
    </source>
</evidence>
<dbReference type="InterPro" id="IPR030960">
    <property type="entry name" value="DHQS/DOIS_N"/>
</dbReference>
<dbReference type="InterPro" id="IPR016037">
    <property type="entry name" value="DHQ_synth_AroB"/>
</dbReference>
<evidence type="ECO:0000256" key="15">
    <source>
        <dbReference type="ARBA" id="ARBA00023141"/>
    </source>
</evidence>
<feature type="binding site" evidence="18">
    <location>
        <position position="182"/>
    </location>
    <ligand>
        <name>Zn(2+)</name>
        <dbReference type="ChEBI" id="CHEBI:29105"/>
    </ligand>
</feature>
<dbReference type="Pfam" id="PF01761">
    <property type="entry name" value="DHQ_synthase"/>
    <property type="match status" value="1"/>
</dbReference>
<dbReference type="Pfam" id="PF24621">
    <property type="entry name" value="DHQS_C"/>
    <property type="match status" value="1"/>
</dbReference>
<feature type="binding site" evidence="18">
    <location>
        <begin position="103"/>
        <end position="107"/>
    </location>
    <ligand>
        <name>NAD(+)</name>
        <dbReference type="ChEBI" id="CHEBI:57540"/>
    </ligand>
</feature>
<comment type="cofactor">
    <cofactor evidence="18">
        <name>Co(2+)</name>
        <dbReference type="ChEBI" id="CHEBI:48828"/>
    </cofactor>
    <cofactor evidence="18">
        <name>Zn(2+)</name>
        <dbReference type="ChEBI" id="CHEBI:29105"/>
    </cofactor>
    <text evidence="18">Binds 1 divalent metal cation per subunit. Can use either Co(2+) or Zn(2+).</text>
</comment>
<dbReference type="AlphaFoldDB" id="A0A2A5WAS7"/>
<comment type="caution">
    <text evidence="21">The sequence shown here is derived from an EMBL/GenBank/DDBJ whole genome shotgun (WGS) entry which is preliminary data.</text>
</comment>
<evidence type="ECO:0000313" key="21">
    <source>
        <dbReference type="EMBL" id="PDH33645.1"/>
    </source>
</evidence>
<evidence type="ECO:0000256" key="17">
    <source>
        <dbReference type="ARBA" id="ARBA00023285"/>
    </source>
</evidence>
<feature type="binding site" evidence="18">
    <location>
        <begin position="69"/>
        <end position="74"/>
    </location>
    <ligand>
        <name>NAD(+)</name>
        <dbReference type="ChEBI" id="CHEBI:57540"/>
    </ligand>
</feature>
<dbReference type="InterPro" id="IPR050071">
    <property type="entry name" value="Dehydroquinate_synthase"/>
</dbReference>
<keyword evidence="16 18" id="KW-0456">Lyase</keyword>
<feature type="binding site" evidence="18">
    <location>
        <position position="140"/>
    </location>
    <ligand>
        <name>NAD(+)</name>
        <dbReference type="ChEBI" id="CHEBI:57540"/>
    </ligand>
</feature>
<keyword evidence="11 18" id="KW-0479">Metal-binding</keyword>
<dbReference type="PIRSF" id="PIRSF001455">
    <property type="entry name" value="DHQ_synth"/>
    <property type="match status" value="1"/>
</dbReference>
<evidence type="ECO:0000256" key="18">
    <source>
        <dbReference type="HAMAP-Rule" id="MF_00110"/>
    </source>
</evidence>
<feature type="binding site" evidence="18">
    <location>
        <position position="149"/>
    </location>
    <ligand>
        <name>NAD(+)</name>
        <dbReference type="ChEBI" id="CHEBI:57540"/>
    </ligand>
</feature>
<feature type="domain" description="3-dehydroquinate synthase C-terminal" evidence="20">
    <location>
        <begin position="179"/>
        <end position="324"/>
    </location>
</feature>
<protein>
    <recommendedName>
        <fullName evidence="8 18">3-dehydroquinate synthase</fullName>
        <shortName evidence="18">DHQS</shortName>
        <ecNumber evidence="7 18">4.2.3.4</ecNumber>
    </recommendedName>
</protein>
<feature type="domain" description="3-dehydroquinate synthase N-terminal" evidence="19">
    <location>
        <begin position="65"/>
        <end position="177"/>
    </location>
</feature>
<name>A0A2A5WAS7_9GAMM</name>
<feature type="binding site" evidence="18">
    <location>
        <position position="262"/>
    </location>
    <ligand>
        <name>Zn(2+)</name>
        <dbReference type="ChEBI" id="CHEBI:29105"/>
    </ligand>
</feature>
<dbReference type="GO" id="GO:0003856">
    <property type="term" value="F:3-dehydroquinate synthase activity"/>
    <property type="evidence" value="ECO:0007669"/>
    <property type="project" value="UniProtKB-UniRule"/>
</dbReference>
<dbReference type="Gene3D" id="1.20.1090.10">
    <property type="entry name" value="Dehydroquinate synthase-like - alpha domain"/>
    <property type="match status" value="1"/>
</dbReference>
<evidence type="ECO:0000256" key="10">
    <source>
        <dbReference type="ARBA" id="ARBA00022605"/>
    </source>
</evidence>
<dbReference type="NCBIfam" id="TIGR01357">
    <property type="entry name" value="aroB"/>
    <property type="match status" value="1"/>
</dbReference>
<reference evidence="21 22" key="1">
    <citation type="submission" date="2017-08" db="EMBL/GenBank/DDBJ databases">
        <title>Fine stratification of microbial communities through a metagenomic profile of the photic zone.</title>
        <authorList>
            <person name="Haro-Moreno J.M."/>
            <person name="Lopez-Perez M."/>
            <person name="De La Torre J."/>
            <person name="Picazo A."/>
            <person name="Camacho A."/>
            <person name="Rodriguez-Valera F."/>
        </authorList>
    </citation>
    <scope>NUCLEOTIDE SEQUENCE [LARGE SCALE GENOMIC DNA]</scope>
    <source>
        <strain evidence="21">MED-G28</strain>
    </source>
</reference>
<evidence type="ECO:0000313" key="22">
    <source>
        <dbReference type="Proteomes" id="UP000219329"/>
    </source>
</evidence>
<dbReference type="GO" id="GO:0046872">
    <property type="term" value="F:metal ion binding"/>
    <property type="evidence" value="ECO:0007669"/>
    <property type="project" value="UniProtKB-KW"/>
</dbReference>
<dbReference type="GO" id="GO:0000166">
    <property type="term" value="F:nucleotide binding"/>
    <property type="evidence" value="ECO:0007669"/>
    <property type="project" value="UniProtKB-KW"/>
</dbReference>
<gene>
    <name evidence="18" type="primary">aroB</name>
    <name evidence="21" type="ORF">CNF02_07925</name>
</gene>
<comment type="function">
    <text evidence="3 18">Catalyzes the conversion of 3-deoxy-D-arabino-heptulosonate 7-phosphate (DAHP) to dehydroquinate (DHQ).</text>
</comment>
<dbReference type="EMBL" id="NTJZ01000007">
    <property type="protein sequence ID" value="PDH33645.1"/>
    <property type="molecule type" value="Genomic_DNA"/>
</dbReference>
<dbReference type="InterPro" id="IPR030963">
    <property type="entry name" value="DHQ_synth_fam"/>
</dbReference>
<dbReference type="Gene3D" id="3.40.50.1970">
    <property type="match status" value="1"/>
</dbReference>
<feature type="binding site" evidence="18">
    <location>
        <position position="245"/>
    </location>
    <ligand>
        <name>Zn(2+)</name>
        <dbReference type="ChEBI" id="CHEBI:29105"/>
    </ligand>
</feature>
<keyword evidence="15 18" id="KW-0057">Aromatic amino acid biosynthesis</keyword>
<comment type="caution">
    <text evidence="18">Lacks conserved residue(s) required for the propagation of feature annotation.</text>
</comment>
<comment type="cofactor">
    <cofactor evidence="2 18">
        <name>NAD(+)</name>
        <dbReference type="ChEBI" id="CHEBI:57540"/>
    </cofactor>
</comment>
<comment type="subcellular location">
    <subcellularLocation>
        <location evidence="4 18">Cytoplasm</location>
    </subcellularLocation>
</comment>
<evidence type="ECO:0000256" key="8">
    <source>
        <dbReference type="ARBA" id="ARBA00017684"/>
    </source>
</evidence>
<dbReference type="PANTHER" id="PTHR43622">
    <property type="entry name" value="3-DEHYDROQUINATE SYNTHASE"/>
    <property type="match status" value="1"/>
</dbReference>
<evidence type="ECO:0000256" key="2">
    <source>
        <dbReference type="ARBA" id="ARBA00001911"/>
    </source>
</evidence>
<evidence type="ECO:0000256" key="5">
    <source>
        <dbReference type="ARBA" id="ARBA00004661"/>
    </source>
</evidence>
<evidence type="ECO:0000256" key="3">
    <source>
        <dbReference type="ARBA" id="ARBA00003485"/>
    </source>
</evidence>
<dbReference type="GO" id="GO:0009073">
    <property type="term" value="P:aromatic amino acid family biosynthetic process"/>
    <property type="evidence" value="ECO:0007669"/>
    <property type="project" value="UniProtKB-KW"/>
</dbReference>
<comment type="similarity">
    <text evidence="6 18">Belongs to the sugar phosphate cyclases superfamily. Dehydroquinate synthase family.</text>
</comment>
<dbReference type="CDD" id="cd08195">
    <property type="entry name" value="DHQS"/>
    <property type="match status" value="1"/>
</dbReference>
<proteinExistence type="inferred from homology"/>
<evidence type="ECO:0000256" key="14">
    <source>
        <dbReference type="ARBA" id="ARBA00023027"/>
    </source>
</evidence>
<sequence>MQTVTVDLDDRSYPIFIGANLLENADLLLPHIGNGRVVVVTNEIVAPIYLERVQLLFGRQFGSSIVLPDGEATKNLDTIGQIYDHLLQGKYDRKTTLVALGGGVVGDITGFAAATFQRGVNFLQIPTTLLAQVDSSVGGKTGVNHALGKNMIGSFYQPKCVVADTEVLRSLPEREVRAGLAEVLKYGLINNPEFFAWLAHNSTELLELDNACISEAIKICCEAKANIVAQDEKESGIRALLNLGHTFGHAIETASGYGVWLHGETVAMGMVMAADLSKRIGWLSSAEAIQIREVLEKNFGMPVEPPADITVAQYLDLMSSDKKAELGKLRFILLKAIGEAAIEGDVEDAMLESTLTAGSKLCL</sequence>
<keyword evidence="12 18" id="KW-0547">Nucleotide-binding</keyword>
<dbReference type="GO" id="GO:0008652">
    <property type="term" value="P:amino acid biosynthetic process"/>
    <property type="evidence" value="ECO:0007669"/>
    <property type="project" value="UniProtKB-KW"/>
</dbReference>
<evidence type="ECO:0000259" key="20">
    <source>
        <dbReference type="Pfam" id="PF24621"/>
    </source>
</evidence>
<evidence type="ECO:0000256" key="16">
    <source>
        <dbReference type="ARBA" id="ARBA00023239"/>
    </source>
</evidence>
<evidence type="ECO:0000256" key="7">
    <source>
        <dbReference type="ARBA" id="ARBA00013031"/>
    </source>
</evidence>
<keyword evidence="17 18" id="KW-0170">Cobalt</keyword>
<evidence type="ECO:0000256" key="6">
    <source>
        <dbReference type="ARBA" id="ARBA00005412"/>
    </source>
</evidence>
<evidence type="ECO:0000256" key="1">
    <source>
        <dbReference type="ARBA" id="ARBA00001393"/>
    </source>
</evidence>